<feature type="transmembrane region" description="Helical" evidence="2">
    <location>
        <begin position="128"/>
        <end position="148"/>
    </location>
</feature>
<comment type="caution">
    <text evidence="3">The sequence shown here is derived from an EMBL/GenBank/DDBJ whole genome shotgun (WGS) entry which is preliminary data.</text>
</comment>
<keyword evidence="4" id="KW-1185">Reference proteome</keyword>
<feature type="transmembrane region" description="Helical" evidence="2">
    <location>
        <begin position="168"/>
        <end position="186"/>
    </location>
</feature>
<organism evidence="3 4">
    <name type="scientific">Prauserella rugosa</name>
    <dbReference type="NCBI Taxonomy" id="43354"/>
    <lineage>
        <taxon>Bacteria</taxon>
        <taxon>Bacillati</taxon>
        <taxon>Actinomycetota</taxon>
        <taxon>Actinomycetes</taxon>
        <taxon>Pseudonocardiales</taxon>
        <taxon>Pseudonocardiaceae</taxon>
        <taxon>Prauserella</taxon>
    </lineage>
</organism>
<keyword evidence="2" id="KW-1133">Transmembrane helix</keyword>
<dbReference type="EMBL" id="VLJV01000001">
    <property type="protein sequence ID" value="TWH22317.1"/>
    <property type="molecule type" value="Genomic_DNA"/>
</dbReference>
<keyword evidence="2" id="KW-0472">Membrane</keyword>
<reference evidence="3 4" key="1">
    <citation type="submission" date="2019-07" db="EMBL/GenBank/DDBJ databases">
        <title>R&amp;d 2014.</title>
        <authorList>
            <person name="Klenk H.-P."/>
        </authorList>
    </citation>
    <scope>NUCLEOTIDE SEQUENCE [LARGE SCALE GENOMIC DNA]</scope>
    <source>
        <strain evidence="3 4">DSM 43194</strain>
    </source>
</reference>
<keyword evidence="2" id="KW-0812">Transmembrane</keyword>
<name>A0A660CKA7_9PSEU</name>
<feature type="transmembrane region" description="Helical" evidence="2">
    <location>
        <begin position="37"/>
        <end position="56"/>
    </location>
</feature>
<gene>
    <name evidence="3" type="ORF">JD82_04194</name>
</gene>
<evidence type="ECO:0000313" key="3">
    <source>
        <dbReference type="EMBL" id="TWH22317.1"/>
    </source>
</evidence>
<protein>
    <submittedName>
        <fullName evidence="3">Transporter family-2 protein</fullName>
    </submittedName>
</protein>
<dbReference type="InterPro" id="IPR006750">
    <property type="entry name" value="YdcZ"/>
</dbReference>
<proteinExistence type="predicted"/>
<accession>A0A660CKA7</accession>
<evidence type="ECO:0000256" key="1">
    <source>
        <dbReference type="SAM" id="MobiDB-lite"/>
    </source>
</evidence>
<dbReference type="PANTHER" id="PTHR34821">
    <property type="entry name" value="INNER MEMBRANE PROTEIN YDCZ"/>
    <property type="match status" value="1"/>
</dbReference>
<dbReference type="GO" id="GO:0005886">
    <property type="term" value="C:plasma membrane"/>
    <property type="evidence" value="ECO:0007669"/>
    <property type="project" value="TreeGrafter"/>
</dbReference>
<dbReference type="Pfam" id="PF04657">
    <property type="entry name" value="DMT_YdcZ"/>
    <property type="match status" value="2"/>
</dbReference>
<feature type="transmembrane region" description="Helical" evidence="2">
    <location>
        <begin position="68"/>
        <end position="88"/>
    </location>
</feature>
<feature type="transmembrane region" description="Helical" evidence="2">
    <location>
        <begin position="265"/>
        <end position="298"/>
    </location>
</feature>
<dbReference type="PANTHER" id="PTHR34821:SF2">
    <property type="entry name" value="INNER MEMBRANE PROTEIN YDCZ"/>
    <property type="match status" value="1"/>
</dbReference>
<dbReference type="RefSeq" id="WP_428829423.1">
    <property type="nucleotide sequence ID" value="NZ_JOIJ01000010.1"/>
</dbReference>
<evidence type="ECO:0000313" key="4">
    <source>
        <dbReference type="Proteomes" id="UP000317303"/>
    </source>
</evidence>
<dbReference type="AlphaFoldDB" id="A0A660CKA7"/>
<sequence length="352" mass="35050">MPRAGGGAQWHAMATASTDRMRDPDTSTASTSTARRVWGAVLAVSAGMGMSVQARVNGQLSVELGDSALAAVVSFGGGLVLLLCWLAISRSMRAGTRTALGALRSGTLRPWHVLGGVAGAAYVLGQSLTVGVIGVALFTVGVVAGQTVSGLFVDRFGLGPSGKEPTTWLRVAGAALTVAAVGGALAGDIAAQADPARIAMLALPFAAGAGMAVQQAFNGHVNAVSGSALTAALVNFTTGTTVLVLAWLVSLAVNGPPNGWPANPVLYLGGLVGIVFIATASFVVSWIGVLLLGLSTVAGQLIGSLLMDVFIPAAGEGPAVSTVVACGVALVAIAIASLGGRKRGRRFGRLSS</sequence>
<feature type="transmembrane region" description="Helical" evidence="2">
    <location>
        <begin position="318"/>
        <end position="339"/>
    </location>
</feature>
<evidence type="ECO:0000256" key="2">
    <source>
        <dbReference type="SAM" id="Phobius"/>
    </source>
</evidence>
<dbReference type="Proteomes" id="UP000317303">
    <property type="component" value="Unassembled WGS sequence"/>
</dbReference>
<feature type="region of interest" description="Disordered" evidence="1">
    <location>
        <begin position="1"/>
        <end position="32"/>
    </location>
</feature>
<feature type="transmembrane region" description="Helical" evidence="2">
    <location>
        <begin position="229"/>
        <end position="253"/>
    </location>
</feature>